<dbReference type="Gene3D" id="3.90.550.10">
    <property type="entry name" value="Spore Coat Polysaccharide Biosynthesis Protein SpsA, Chain A"/>
    <property type="match status" value="1"/>
</dbReference>
<gene>
    <name evidence="4" type="ORF">AFERRID_26030</name>
</gene>
<keyword evidence="3" id="KW-0808">Transferase</keyword>
<dbReference type="PANTHER" id="PTHR43630:SF1">
    <property type="entry name" value="POLY-BETA-1,6-N-ACETYL-D-GLUCOSAMINE SYNTHASE"/>
    <property type="match status" value="1"/>
</dbReference>
<dbReference type="CDD" id="cd06423">
    <property type="entry name" value="CESA_like"/>
    <property type="match status" value="1"/>
</dbReference>
<dbReference type="EMBL" id="AP018795">
    <property type="protein sequence ID" value="BBF66385.1"/>
    <property type="molecule type" value="Genomic_DNA"/>
</dbReference>
<evidence type="ECO:0000313" key="5">
    <source>
        <dbReference type="Proteomes" id="UP000280188"/>
    </source>
</evidence>
<evidence type="ECO:0000256" key="3">
    <source>
        <dbReference type="ARBA" id="ARBA00022679"/>
    </source>
</evidence>
<evidence type="ECO:0000313" key="4">
    <source>
        <dbReference type="EMBL" id="BBF66385.1"/>
    </source>
</evidence>
<evidence type="ECO:0000256" key="2">
    <source>
        <dbReference type="ARBA" id="ARBA00022676"/>
    </source>
</evidence>
<keyword evidence="2" id="KW-0328">Glycosyltransferase</keyword>
<dbReference type="GO" id="GO:0016757">
    <property type="term" value="F:glycosyltransferase activity"/>
    <property type="evidence" value="ECO:0007669"/>
    <property type="project" value="UniProtKB-KW"/>
</dbReference>
<dbReference type="Proteomes" id="UP000280188">
    <property type="component" value="Chromosome"/>
</dbReference>
<dbReference type="PANTHER" id="PTHR43630">
    <property type="entry name" value="POLY-BETA-1,6-N-ACETYL-D-GLUCOSAMINE SYNTHASE"/>
    <property type="match status" value="1"/>
</dbReference>
<keyword evidence="5" id="KW-1185">Reference proteome</keyword>
<dbReference type="InterPro" id="IPR029044">
    <property type="entry name" value="Nucleotide-diphossugar_trans"/>
</dbReference>
<reference evidence="4 5" key="1">
    <citation type="journal article" date="2018" name="Microbiol. Resour. Announc.">
        <title>Complete Genome Sequence of Acidithiobacillus ferridurans JCM 18981.</title>
        <authorList>
            <person name="Miyauchi T."/>
            <person name="Kouzuma A."/>
            <person name="Abe T."/>
            <person name="Watanabe K."/>
        </authorList>
    </citation>
    <scope>NUCLEOTIDE SEQUENCE [LARGE SCALE GENOMIC DNA]</scope>
    <source>
        <strain evidence="5">ATCC 33020 / DSM 29468 / JCM 18981 / 11Fe</strain>
    </source>
</reference>
<organism evidence="4 5">
    <name type="scientific">Acidithiobacillus ferridurans</name>
    <dbReference type="NCBI Taxonomy" id="1232575"/>
    <lineage>
        <taxon>Bacteria</taxon>
        <taxon>Pseudomonadati</taxon>
        <taxon>Pseudomonadota</taxon>
        <taxon>Acidithiobacillia</taxon>
        <taxon>Acidithiobacillales</taxon>
        <taxon>Acidithiobacillaceae</taxon>
        <taxon>Acidithiobacillus</taxon>
    </lineage>
</organism>
<protein>
    <submittedName>
        <fullName evidence="4">Poly-beta-1,6-N-acetyl-D-glucosamine synthase</fullName>
    </submittedName>
</protein>
<dbReference type="Pfam" id="PF13641">
    <property type="entry name" value="Glyco_tranf_2_3"/>
    <property type="match status" value="1"/>
</dbReference>
<proteinExistence type="inferred from homology"/>
<evidence type="ECO:0000256" key="1">
    <source>
        <dbReference type="ARBA" id="ARBA00006739"/>
    </source>
</evidence>
<dbReference type="KEGG" id="afj:AFERRID_26030"/>
<dbReference type="RefSeq" id="WP_126605397.1">
    <property type="nucleotide sequence ID" value="NZ_AP018795.1"/>
</dbReference>
<name>A0A2Z6INQ6_ACIFI</name>
<dbReference type="SUPFAM" id="SSF53448">
    <property type="entry name" value="Nucleotide-diphospho-sugar transferases"/>
    <property type="match status" value="1"/>
</dbReference>
<dbReference type="AlphaFoldDB" id="A0A2Z6INQ6"/>
<accession>A0A2Z6INQ6</accession>
<sequence>MIGYLNYLLSYMEPGTLSQIRAIIGTFIRSKDPYFWFITLIMARFTLPDLAAWMIFMWRPSLLFDAGKGVANRPLVSVLIAGRNVADGIIPTIRSALSCGYPNLEVIFVDDGSADESVMQARSLEKTGRVRVFATEMHNGKPTSLNIGLSMARGNFLFVLDADCEVQYGCIDALLRPFEDPNVGAVAANLRVRNARENMLTRFQECEYAMNVSISRLWRARLGLLSILPGAGSMFRAKAMHALGGYDSGLGDDTDLTLRLRKARWKLRFAYDALVWTDVPNKFSWLLRQRSRWARNMVKIRLHKQLDIGMPNRFGLSNMLMTLDLLITRVAVPLLGFSGVIYYTLSMPFSRPLLLTGLYWIVIFLLSIRMLITNDIFHTPDLRTFWMWPLYPFYRFPIRLIELASIIRELLGIYRWHPYVPKRIWDQTIHW</sequence>
<comment type="similarity">
    <text evidence="1">Belongs to the glycosyltransferase 2 family.</text>
</comment>